<protein>
    <submittedName>
        <fullName evidence="1">Uncharacterized protein</fullName>
    </submittedName>
</protein>
<sequence>MAAKNVKTVGKGCRQERKRQTAAKNCRFTTRNASRKYAVKRVKAEK</sequence>
<organism evidence="1 2">
    <name type="scientific">Cardiobacterium valvarum F0432</name>
    <dbReference type="NCBI Taxonomy" id="797473"/>
    <lineage>
        <taxon>Bacteria</taxon>
        <taxon>Pseudomonadati</taxon>
        <taxon>Pseudomonadota</taxon>
        <taxon>Gammaproteobacteria</taxon>
        <taxon>Cardiobacteriales</taxon>
        <taxon>Cardiobacteriaceae</taxon>
        <taxon>Cardiobacterium</taxon>
    </lineage>
</organism>
<proteinExistence type="predicted"/>
<dbReference type="STRING" id="797473.HMPREF9080_01639"/>
<dbReference type="HOGENOM" id="CLU_3181598_0_0_6"/>
<dbReference type="AlphaFoldDB" id="G9ZFU1"/>
<accession>G9ZFU1</accession>
<evidence type="ECO:0000313" key="2">
    <source>
        <dbReference type="Proteomes" id="UP000004750"/>
    </source>
</evidence>
<evidence type="ECO:0000313" key="1">
    <source>
        <dbReference type="EMBL" id="EHM53726.1"/>
    </source>
</evidence>
<reference evidence="1 2" key="1">
    <citation type="submission" date="2011-08" db="EMBL/GenBank/DDBJ databases">
        <authorList>
            <person name="Weinstock G."/>
            <person name="Sodergren E."/>
            <person name="Clifton S."/>
            <person name="Fulton L."/>
            <person name="Fulton B."/>
            <person name="Courtney L."/>
            <person name="Fronick C."/>
            <person name="Harrison M."/>
            <person name="Strong C."/>
            <person name="Farmer C."/>
            <person name="Delahaunty K."/>
            <person name="Markovic C."/>
            <person name="Hall O."/>
            <person name="Minx P."/>
            <person name="Tomlinson C."/>
            <person name="Mitreva M."/>
            <person name="Hou S."/>
            <person name="Chen J."/>
            <person name="Wollam A."/>
            <person name="Pepin K.H."/>
            <person name="Johnson M."/>
            <person name="Bhonagiri V."/>
            <person name="Zhang X."/>
            <person name="Suruliraj S."/>
            <person name="Warren W."/>
            <person name="Chinwalla A."/>
            <person name="Mardis E.R."/>
            <person name="Wilson R.K."/>
        </authorList>
    </citation>
    <scope>NUCLEOTIDE SEQUENCE [LARGE SCALE GENOMIC DNA]</scope>
    <source>
        <strain evidence="1 2">F0432</strain>
    </source>
</reference>
<comment type="caution">
    <text evidence="1">The sequence shown here is derived from an EMBL/GenBank/DDBJ whole genome shotgun (WGS) entry which is preliminary data.</text>
</comment>
<dbReference type="EMBL" id="AGCM01000090">
    <property type="protein sequence ID" value="EHM53726.1"/>
    <property type="molecule type" value="Genomic_DNA"/>
</dbReference>
<name>G9ZFU1_9GAMM</name>
<gene>
    <name evidence="1" type="ORF">HMPREF9080_01639</name>
</gene>
<dbReference type="Proteomes" id="UP000004750">
    <property type="component" value="Unassembled WGS sequence"/>
</dbReference>